<proteinExistence type="predicted"/>
<feature type="compositionally biased region" description="Pro residues" evidence="1">
    <location>
        <begin position="129"/>
        <end position="141"/>
    </location>
</feature>
<protein>
    <submittedName>
        <fullName evidence="2">Uncharacterized protein</fullName>
    </submittedName>
</protein>
<evidence type="ECO:0000313" key="2">
    <source>
        <dbReference type="EMBL" id="CUU60873.1"/>
    </source>
</evidence>
<name>A0A0S4R093_9ACTN</name>
<gene>
    <name evidence="2" type="ORF">Ga0074812_14917</name>
</gene>
<reference evidence="3" key="1">
    <citation type="submission" date="2015-11" db="EMBL/GenBank/DDBJ databases">
        <authorList>
            <person name="Varghese N."/>
        </authorList>
    </citation>
    <scope>NUCLEOTIDE SEQUENCE [LARGE SCALE GENOMIC DNA]</scope>
    <source>
        <strain evidence="3">DSM 45899</strain>
    </source>
</reference>
<dbReference type="Proteomes" id="UP000198802">
    <property type="component" value="Unassembled WGS sequence"/>
</dbReference>
<feature type="region of interest" description="Disordered" evidence="1">
    <location>
        <begin position="119"/>
        <end position="141"/>
    </location>
</feature>
<evidence type="ECO:0000313" key="3">
    <source>
        <dbReference type="Proteomes" id="UP000198802"/>
    </source>
</evidence>
<dbReference type="EMBL" id="FAOZ01000049">
    <property type="protein sequence ID" value="CUU60873.1"/>
    <property type="molecule type" value="Genomic_DNA"/>
</dbReference>
<dbReference type="RefSeq" id="WP_054571582.1">
    <property type="nucleotide sequence ID" value="NZ_FAOZ01000049.1"/>
</dbReference>
<evidence type="ECO:0000256" key="1">
    <source>
        <dbReference type="SAM" id="MobiDB-lite"/>
    </source>
</evidence>
<dbReference type="AlphaFoldDB" id="A0A0S4R093"/>
<sequence length="141" mass="14583">MTSSSEGRVGSRLNPDGTFTVTVWPGAPRDAIVHGLLTVPAGTGFAGTPAHPHRPAVLLLTPPGGDSMPAAAGWVPRIPLADAAVEVDAIEGALTTLLAAAALELPDLARRPETRALHDALGRLLRPGPDGPPPWRVPRPR</sequence>
<keyword evidence="3" id="KW-1185">Reference proteome</keyword>
<organism evidence="2 3">
    <name type="scientific">Parafrankia irregularis</name>
    <dbReference type="NCBI Taxonomy" id="795642"/>
    <lineage>
        <taxon>Bacteria</taxon>
        <taxon>Bacillati</taxon>
        <taxon>Actinomycetota</taxon>
        <taxon>Actinomycetes</taxon>
        <taxon>Frankiales</taxon>
        <taxon>Frankiaceae</taxon>
        <taxon>Parafrankia</taxon>
    </lineage>
</organism>
<accession>A0A0S4R093</accession>